<protein>
    <recommendedName>
        <fullName evidence="2">HTH cro/C1-type domain-containing protein</fullName>
    </recommendedName>
</protein>
<dbReference type="PANTHER" id="PTHR46797">
    <property type="entry name" value="HTH-TYPE TRANSCRIPTIONAL REGULATOR"/>
    <property type="match status" value="1"/>
</dbReference>
<name>X0S4X6_9ZZZZ</name>
<proteinExistence type="predicted"/>
<organism evidence="3">
    <name type="scientific">marine sediment metagenome</name>
    <dbReference type="NCBI Taxonomy" id="412755"/>
    <lineage>
        <taxon>unclassified sequences</taxon>
        <taxon>metagenomes</taxon>
        <taxon>ecological metagenomes</taxon>
    </lineage>
</organism>
<dbReference type="SMART" id="SM00530">
    <property type="entry name" value="HTH_XRE"/>
    <property type="match status" value="1"/>
</dbReference>
<evidence type="ECO:0000313" key="3">
    <source>
        <dbReference type="EMBL" id="GAF70957.1"/>
    </source>
</evidence>
<dbReference type="PANTHER" id="PTHR46797:SF1">
    <property type="entry name" value="METHYLPHOSPHONATE SYNTHASE"/>
    <property type="match status" value="1"/>
</dbReference>
<dbReference type="Gene3D" id="1.10.260.40">
    <property type="entry name" value="lambda repressor-like DNA-binding domains"/>
    <property type="match status" value="1"/>
</dbReference>
<accession>X0S4X6</accession>
<keyword evidence="1" id="KW-0238">DNA-binding</keyword>
<sequence>MHEKTKKPHFDFDFFEDLTGVIPLEPPKRVDDVGGRIMKIRKEKDLSLDEVSKMTGFDVEFLSKIENKELQPQLGTVIRLSKALDSAFGRLVSGVGDKLYSITRKDERRTISRSTSKKGQKQIYTYKSLAPDVKGRHMEAFLVQLEE</sequence>
<dbReference type="GO" id="GO:0003677">
    <property type="term" value="F:DNA binding"/>
    <property type="evidence" value="ECO:0007669"/>
    <property type="project" value="UniProtKB-KW"/>
</dbReference>
<dbReference type="CDD" id="cd00093">
    <property type="entry name" value="HTH_XRE"/>
    <property type="match status" value="1"/>
</dbReference>
<feature type="non-terminal residue" evidence="3">
    <location>
        <position position="147"/>
    </location>
</feature>
<dbReference type="Pfam" id="PF01381">
    <property type="entry name" value="HTH_3"/>
    <property type="match status" value="1"/>
</dbReference>
<evidence type="ECO:0000256" key="1">
    <source>
        <dbReference type="ARBA" id="ARBA00023125"/>
    </source>
</evidence>
<feature type="domain" description="HTH cro/C1-type" evidence="2">
    <location>
        <begin position="37"/>
        <end position="91"/>
    </location>
</feature>
<reference evidence="3" key="1">
    <citation type="journal article" date="2014" name="Front. Microbiol.">
        <title>High frequency of phylogenetically diverse reductive dehalogenase-homologous genes in deep subseafloor sedimentary metagenomes.</title>
        <authorList>
            <person name="Kawai M."/>
            <person name="Futagami T."/>
            <person name="Toyoda A."/>
            <person name="Takaki Y."/>
            <person name="Nishi S."/>
            <person name="Hori S."/>
            <person name="Arai W."/>
            <person name="Tsubouchi T."/>
            <person name="Morono Y."/>
            <person name="Uchiyama I."/>
            <person name="Ito T."/>
            <person name="Fujiyama A."/>
            <person name="Inagaki F."/>
            <person name="Takami H."/>
        </authorList>
    </citation>
    <scope>NUCLEOTIDE SEQUENCE</scope>
    <source>
        <strain evidence="3">Expedition CK06-06</strain>
    </source>
</reference>
<dbReference type="InterPro" id="IPR010982">
    <property type="entry name" value="Lambda_DNA-bd_dom_sf"/>
</dbReference>
<dbReference type="InterPro" id="IPR050807">
    <property type="entry name" value="TransReg_Diox_bact_type"/>
</dbReference>
<dbReference type="GO" id="GO:0005829">
    <property type="term" value="C:cytosol"/>
    <property type="evidence" value="ECO:0007669"/>
    <property type="project" value="TreeGrafter"/>
</dbReference>
<dbReference type="PROSITE" id="PS50943">
    <property type="entry name" value="HTH_CROC1"/>
    <property type="match status" value="1"/>
</dbReference>
<evidence type="ECO:0000259" key="2">
    <source>
        <dbReference type="PROSITE" id="PS50943"/>
    </source>
</evidence>
<dbReference type="GO" id="GO:0003700">
    <property type="term" value="F:DNA-binding transcription factor activity"/>
    <property type="evidence" value="ECO:0007669"/>
    <property type="project" value="TreeGrafter"/>
</dbReference>
<dbReference type="InterPro" id="IPR001387">
    <property type="entry name" value="Cro/C1-type_HTH"/>
</dbReference>
<comment type="caution">
    <text evidence="3">The sequence shown here is derived from an EMBL/GenBank/DDBJ whole genome shotgun (WGS) entry which is preliminary data.</text>
</comment>
<dbReference type="AlphaFoldDB" id="X0S4X6"/>
<dbReference type="EMBL" id="BARS01001373">
    <property type="protein sequence ID" value="GAF70957.1"/>
    <property type="molecule type" value="Genomic_DNA"/>
</dbReference>
<dbReference type="SUPFAM" id="SSF47413">
    <property type="entry name" value="lambda repressor-like DNA-binding domains"/>
    <property type="match status" value="1"/>
</dbReference>
<gene>
    <name evidence="3" type="ORF">S01H1_02741</name>
</gene>